<name>A0A1H6CB38_9GAMM</name>
<accession>A0A1H6CB38</accession>
<dbReference type="OrthoDB" id="9768183at2"/>
<dbReference type="GO" id="GO:0030288">
    <property type="term" value="C:outer membrane-bounded periplasmic space"/>
    <property type="evidence" value="ECO:0007669"/>
    <property type="project" value="TreeGrafter"/>
</dbReference>
<comment type="similarity">
    <text evidence="1">Belongs to the bacterial solute-binding protein 3 family.</text>
</comment>
<dbReference type="SMART" id="SM00062">
    <property type="entry name" value="PBPb"/>
    <property type="match status" value="1"/>
</dbReference>
<organism evidence="6 7">
    <name type="scientific">Marinobacterium lutimaris</name>
    <dbReference type="NCBI Taxonomy" id="568106"/>
    <lineage>
        <taxon>Bacteria</taxon>
        <taxon>Pseudomonadati</taxon>
        <taxon>Pseudomonadota</taxon>
        <taxon>Gammaproteobacteria</taxon>
        <taxon>Oceanospirillales</taxon>
        <taxon>Oceanospirillaceae</taxon>
        <taxon>Marinobacterium</taxon>
    </lineage>
</organism>
<dbReference type="InterPro" id="IPR001638">
    <property type="entry name" value="Solute-binding_3/MltF_N"/>
</dbReference>
<keyword evidence="3 4" id="KW-0732">Signal</keyword>
<proteinExistence type="inferred from homology"/>
<gene>
    <name evidence="6" type="ORF">SAMN05444390_103334</name>
</gene>
<evidence type="ECO:0000313" key="6">
    <source>
        <dbReference type="EMBL" id="SEG70108.1"/>
    </source>
</evidence>
<feature type="chain" id="PRO_5009294684" evidence="4">
    <location>
        <begin position="32"/>
        <end position="286"/>
    </location>
</feature>
<feature type="signal peptide" evidence="4">
    <location>
        <begin position="1"/>
        <end position="31"/>
    </location>
</feature>
<evidence type="ECO:0000256" key="4">
    <source>
        <dbReference type="SAM" id="SignalP"/>
    </source>
</evidence>
<dbReference type="PANTHER" id="PTHR30085">
    <property type="entry name" value="AMINO ACID ABC TRANSPORTER PERMEASE"/>
    <property type="match status" value="1"/>
</dbReference>
<evidence type="ECO:0000313" key="7">
    <source>
        <dbReference type="Proteomes" id="UP000236745"/>
    </source>
</evidence>
<protein>
    <submittedName>
        <fullName evidence="6">Amino acid ABC transporter substrate-binding protein, PAAT family</fullName>
    </submittedName>
</protein>
<keyword evidence="7" id="KW-1185">Reference proteome</keyword>
<dbReference type="Pfam" id="PF00497">
    <property type="entry name" value="SBP_bac_3"/>
    <property type="match status" value="1"/>
</dbReference>
<keyword evidence="2" id="KW-0813">Transport</keyword>
<evidence type="ECO:0000256" key="3">
    <source>
        <dbReference type="ARBA" id="ARBA00022729"/>
    </source>
</evidence>
<dbReference type="GO" id="GO:0005576">
    <property type="term" value="C:extracellular region"/>
    <property type="evidence" value="ECO:0007669"/>
    <property type="project" value="TreeGrafter"/>
</dbReference>
<dbReference type="SUPFAM" id="SSF53850">
    <property type="entry name" value="Periplasmic binding protein-like II"/>
    <property type="match status" value="1"/>
</dbReference>
<evidence type="ECO:0000256" key="2">
    <source>
        <dbReference type="ARBA" id="ARBA00022448"/>
    </source>
</evidence>
<dbReference type="Gene3D" id="3.40.190.10">
    <property type="entry name" value="Periplasmic binding protein-like II"/>
    <property type="match status" value="2"/>
</dbReference>
<dbReference type="RefSeq" id="WP_104004173.1">
    <property type="nucleotide sequence ID" value="NZ_FNVQ01000003.1"/>
</dbReference>
<dbReference type="AlphaFoldDB" id="A0A1H6CB38"/>
<dbReference type="EMBL" id="FNVQ01000003">
    <property type="protein sequence ID" value="SEG70108.1"/>
    <property type="molecule type" value="Genomic_DNA"/>
</dbReference>
<evidence type="ECO:0000259" key="5">
    <source>
        <dbReference type="SMART" id="SM00062"/>
    </source>
</evidence>
<feature type="domain" description="Solute-binding protein family 3/N-terminal" evidence="5">
    <location>
        <begin position="48"/>
        <end position="269"/>
    </location>
</feature>
<reference evidence="6 7" key="1">
    <citation type="submission" date="2016-10" db="EMBL/GenBank/DDBJ databases">
        <authorList>
            <person name="de Groot N.N."/>
        </authorList>
    </citation>
    <scope>NUCLEOTIDE SEQUENCE [LARGE SCALE GENOMIC DNA]</scope>
    <source>
        <strain evidence="6 7">DSM 22012</strain>
    </source>
</reference>
<dbReference type="InterPro" id="IPR051455">
    <property type="entry name" value="Bact_solute-bind_prot3"/>
</dbReference>
<dbReference type="Proteomes" id="UP000236745">
    <property type="component" value="Unassembled WGS sequence"/>
</dbReference>
<sequence length="286" mass="31838">MKLRTFTCNKRLPNLLAGVAFSFASVGIAQADTTEMPKVPDSVQEAGVLKVGTKCDYPPEGFLDNSGTPVGVEVSMAHQIAKYIFGDEAEAEIVCVTTSNRVPALLGGKIDLIIATMGITPERQQVVEFTEPYAWSSQGMVVRSEDDYTSLEQLKDKPVAFVKGALAIPYFDENYPSIERLQLDGVSNAVQALMTNRVEGYAHDTPILMSLVSQNSKIRLIDQQFKFSLRAAAVRPGNEELLSYVNSSLKRMAAEDRFRDWFEEYANDENMEVKLNFWDMDKKPNS</sequence>
<evidence type="ECO:0000256" key="1">
    <source>
        <dbReference type="ARBA" id="ARBA00010333"/>
    </source>
</evidence>
<dbReference type="GO" id="GO:0006865">
    <property type="term" value="P:amino acid transport"/>
    <property type="evidence" value="ECO:0007669"/>
    <property type="project" value="TreeGrafter"/>
</dbReference>
<dbReference type="PANTHER" id="PTHR30085:SF6">
    <property type="entry name" value="ABC TRANSPORTER GLUTAMINE-BINDING PROTEIN GLNH"/>
    <property type="match status" value="1"/>
</dbReference>